<sequence>MVQRILAVILPVFIALTLLPGHTSAESSLTPNELKQIRLYDDEFDDRTQKTIIAGPATVSLNDIAVLNLPENYIYAEDIKTYGRPLENISEFTCARYISLRNSNKNRLCIKIANVGYLRLSDDLSLLKDRAEQLQVRIPPKRLWTLPKTIDFSWMHLPEYNSQAHTLTWAYRYVYDNKTLTYERPESFADQEISAVMFGQQHIIWLTNGDYYGAEKFQPQLADWVNKISFNTAYQYQENQVPACHDLAPNDSALEGIAYDYSADPERCFPYPLEYLISSLPERSDGNMNIHRFVSRTREARKVMWIKQSY</sequence>
<accession>A0A318FU59</accession>
<evidence type="ECO:0000313" key="2">
    <source>
        <dbReference type="Proteomes" id="UP000247485"/>
    </source>
</evidence>
<organism evidence="1 2">
    <name type="scientific">Klebsiella oxytoca</name>
    <dbReference type="NCBI Taxonomy" id="571"/>
    <lineage>
        <taxon>Bacteria</taxon>
        <taxon>Pseudomonadati</taxon>
        <taxon>Pseudomonadota</taxon>
        <taxon>Gammaproteobacteria</taxon>
        <taxon>Enterobacterales</taxon>
        <taxon>Enterobacteriaceae</taxon>
        <taxon>Klebsiella/Raoultella group</taxon>
        <taxon>Klebsiella</taxon>
    </lineage>
</organism>
<dbReference type="Proteomes" id="UP000247485">
    <property type="component" value="Unassembled WGS sequence"/>
</dbReference>
<comment type="caution">
    <text evidence="1">The sequence shown here is derived from an EMBL/GenBank/DDBJ whole genome shotgun (WGS) entry which is preliminary data.</text>
</comment>
<protein>
    <submittedName>
        <fullName evidence="1">Putative membrane-anchored protein</fullName>
    </submittedName>
</protein>
<dbReference type="EMBL" id="QJJG01000009">
    <property type="protein sequence ID" value="PXW44349.1"/>
    <property type="molecule type" value="Genomic_DNA"/>
</dbReference>
<dbReference type="AlphaFoldDB" id="A0A318FU59"/>
<dbReference type="RefSeq" id="WP_110274418.1">
    <property type="nucleotide sequence ID" value="NZ_QJJG01000009.1"/>
</dbReference>
<evidence type="ECO:0000313" key="1">
    <source>
        <dbReference type="EMBL" id="PXW44349.1"/>
    </source>
</evidence>
<proteinExistence type="predicted"/>
<name>A0A318FU59_KLEOX</name>
<gene>
    <name evidence="1" type="ORF">DET57_10932</name>
</gene>
<reference evidence="1 2" key="1">
    <citation type="submission" date="2018-05" db="EMBL/GenBank/DDBJ databases">
        <title>Freshwater and sediment microbial communities from various areas in North America, analyzing microbe dynamics in response to fracking.</title>
        <authorList>
            <person name="Lamendella R."/>
        </authorList>
    </citation>
    <scope>NUCLEOTIDE SEQUENCE [LARGE SCALE GENOMIC DNA]</scope>
    <source>
        <strain evidence="1 2">67</strain>
    </source>
</reference>